<keyword evidence="3" id="KW-1185">Reference proteome</keyword>
<proteinExistence type="predicted"/>
<dbReference type="AlphaFoldDB" id="A0AAW1C1Y6"/>
<reference evidence="2 3" key="1">
    <citation type="journal article" date="2024" name="Proc. Natl. Acad. Sci. U.S.A.">
        <title>The genetic regulatory architecture and epigenomic basis for age-related changes in rattlesnake venom.</title>
        <authorList>
            <person name="Hogan M.P."/>
            <person name="Holding M.L."/>
            <person name="Nystrom G.S."/>
            <person name="Colston T.J."/>
            <person name="Bartlett D.A."/>
            <person name="Mason A.J."/>
            <person name="Ellsworth S.A."/>
            <person name="Rautsaw R.M."/>
            <person name="Lawrence K.C."/>
            <person name="Strickland J.L."/>
            <person name="He B."/>
            <person name="Fraser P."/>
            <person name="Margres M.J."/>
            <person name="Gilbert D.M."/>
            <person name="Gibbs H.L."/>
            <person name="Parkinson C.L."/>
            <person name="Rokyta D.R."/>
        </authorList>
    </citation>
    <scope>NUCLEOTIDE SEQUENCE [LARGE SCALE GENOMIC DNA]</scope>
    <source>
        <strain evidence="2">DRR0105</strain>
    </source>
</reference>
<dbReference type="Proteomes" id="UP001474421">
    <property type="component" value="Unassembled WGS sequence"/>
</dbReference>
<dbReference type="SUPFAM" id="SSF50242">
    <property type="entry name" value="TIMP-like"/>
    <property type="match status" value="1"/>
</dbReference>
<evidence type="ECO:0000313" key="3">
    <source>
        <dbReference type="Proteomes" id="UP001474421"/>
    </source>
</evidence>
<sequence length="69" mass="8175">MRQTCSLLNQQKKIDLQLRIQKACEPNVDYVYRTKLLHIEEIDGSDIYVVDVLEVIQADKDFPLKYITY</sequence>
<dbReference type="Pfam" id="PF01759">
    <property type="entry name" value="NTR"/>
    <property type="match status" value="1"/>
</dbReference>
<organism evidence="2 3">
    <name type="scientific">Crotalus adamanteus</name>
    <name type="common">Eastern diamondback rattlesnake</name>
    <dbReference type="NCBI Taxonomy" id="8729"/>
    <lineage>
        <taxon>Eukaryota</taxon>
        <taxon>Metazoa</taxon>
        <taxon>Chordata</taxon>
        <taxon>Craniata</taxon>
        <taxon>Vertebrata</taxon>
        <taxon>Euteleostomi</taxon>
        <taxon>Lepidosauria</taxon>
        <taxon>Squamata</taxon>
        <taxon>Bifurcata</taxon>
        <taxon>Unidentata</taxon>
        <taxon>Episquamata</taxon>
        <taxon>Toxicofera</taxon>
        <taxon>Serpentes</taxon>
        <taxon>Colubroidea</taxon>
        <taxon>Viperidae</taxon>
        <taxon>Crotalinae</taxon>
        <taxon>Crotalus</taxon>
    </lineage>
</organism>
<name>A0AAW1C1Y6_CROAD</name>
<dbReference type="InterPro" id="IPR018933">
    <property type="entry name" value="Netrin_module_non-TIMP"/>
</dbReference>
<accession>A0AAW1C1Y6</accession>
<dbReference type="EMBL" id="JAOTOJ010000002">
    <property type="protein sequence ID" value="KAK9407718.1"/>
    <property type="molecule type" value="Genomic_DNA"/>
</dbReference>
<dbReference type="Gene3D" id="2.40.50.120">
    <property type="match status" value="1"/>
</dbReference>
<evidence type="ECO:0000259" key="1">
    <source>
        <dbReference type="Pfam" id="PF01759"/>
    </source>
</evidence>
<feature type="domain" description="Netrin module non-TIMP type" evidence="1">
    <location>
        <begin position="21"/>
        <end position="60"/>
    </location>
</feature>
<comment type="caution">
    <text evidence="2">The sequence shown here is derived from an EMBL/GenBank/DDBJ whole genome shotgun (WGS) entry which is preliminary data.</text>
</comment>
<dbReference type="InterPro" id="IPR008993">
    <property type="entry name" value="TIMP-like_OB-fold"/>
</dbReference>
<protein>
    <submittedName>
        <fullName evidence="2">C3: Complement C3</fullName>
    </submittedName>
</protein>
<evidence type="ECO:0000313" key="2">
    <source>
        <dbReference type="EMBL" id="KAK9407718.1"/>
    </source>
</evidence>
<gene>
    <name evidence="2" type="ORF">NXF25_006492</name>
</gene>